<evidence type="ECO:0000313" key="4">
    <source>
        <dbReference type="Proteomes" id="UP001611263"/>
    </source>
</evidence>
<proteinExistence type="predicted"/>
<name>A0ABW7TGF9_9NOCA</name>
<dbReference type="InterPro" id="IPR000182">
    <property type="entry name" value="GNAT_dom"/>
</dbReference>
<accession>A0ABW7TGF9</accession>
<dbReference type="InterPro" id="IPR016181">
    <property type="entry name" value="Acyl_CoA_acyltransferase"/>
</dbReference>
<feature type="domain" description="N-acetyltransferase" evidence="2">
    <location>
        <begin position="17"/>
        <end position="179"/>
    </location>
</feature>
<dbReference type="EC" id="2.3.-.-" evidence="3"/>
<dbReference type="PROSITE" id="PS51186">
    <property type="entry name" value="GNAT"/>
    <property type="match status" value="1"/>
</dbReference>
<keyword evidence="4" id="KW-1185">Reference proteome</keyword>
<dbReference type="GO" id="GO:0016746">
    <property type="term" value="F:acyltransferase activity"/>
    <property type="evidence" value="ECO:0007669"/>
    <property type="project" value="UniProtKB-KW"/>
</dbReference>
<organism evidence="3 4">
    <name type="scientific">Nocardia carnea</name>
    <dbReference type="NCBI Taxonomy" id="37328"/>
    <lineage>
        <taxon>Bacteria</taxon>
        <taxon>Bacillati</taxon>
        <taxon>Actinomycetota</taxon>
        <taxon>Actinomycetes</taxon>
        <taxon>Mycobacteriales</taxon>
        <taxon>Nocardiaceae</taxon>
        <taxon>Nocardia</taxon>
    </lineage>
</organism>
<dbReference type="Pfam" id="PF13302">
    <property type="entry name" value="Acetyltransf_3"/>
    <property type="match status" value="1"/>
</dbReference>
<evidence type="ECO:0000313" key="3">
    <source>
        <dbReference type="EMBL" id="MFI1459322.1"/>
    </source>
</evidence>
<evidence type="ECO:0000256" key="1">
    <source>
        <dbReference type="SAM" id="MobiDB-lite"/>
    </source>
</evidence>
<dbReference type="Proteomes" id="UP001611263">
    <property type="component" value="Unassembled WGS sequence"/>
</dbReference>
<keyword evidence="3" id="KW-0012">Acyltransferase</keyword>
<feature type="compositionally biased region" description="Pro residues" evidence="1">
    <location>
        <begin position="205"/>
        <end position="214"/>
    </location>
</feature>
<dbReference type="PANTHER" id="PTHR43610:SF1">
    <property type="entry name" value="N-ACETYLTRANSFERASE DOMAIN-CONTAINING PROTEIN"/>
    <property type="match status" value="1"/>
</dbReference>
<protein>
    <submittedName>
        <fullName evidence="3">GNAT family N-acetyltransferase</fullName>
        <ecNumber evidence="3">2.3.-.-</ecNumber>
    </submittedName>
</protein>
<dbReference type="RefSeq" id="WP_051157793.1">
    <property type="nucleotide sequence ID" value="NZ_JBIRUQ010000001.1"/>
</dbReference>
<comment type="caution">
    <text evidence="3">The sequence shown here is derived from an EMBL/GenBank/DDBJ whole genome shotgun (WGS) entry which is preliminary data.</text>
</comment>
<keyword evidence="3" id="KW-0808">Transferase</keyword>
<feature type="region of interest" description="Disordered" evidence="1">
    <location>
        <begin position="195"/>
        <end position="214"/>
    </location>
</feature>
<dbReference type="Gene3D" id="3.40.630.30">
    <property type="match status" value="1"/>
</dbReference>
<sequence length="214" mass="23888">MRSEFWQHPPRLRGDHVLLRPLEPGDADDLAAAYDDPDTLRYFPDGIESQPPSAETVAHALSSGRQVLVPVDLRDNRIVGTTSLYSMDERHGRVTIGFTWYSRRVRGTVINPEAKRLLLDHIFGTLAAHRAEFTIDDRNTRSRAAVTALGATQEGILRQHALRRDGSRRNTVVYSILAEEWPAARDRLTARLARRAAEAVSPETRPAPPGSPGR</sequence>
<dbReference type="GeneID" id="93506416"/>
<dbReference type="SUPFAM" id="SSF55729">
    <property type="entry name" value="Acyl-CoA N-acyltransferases (Nat)"/>
    <property type="match status" value="1"/>
</dbReference>
<evidence type="ECO:0000259" key="2">
    <source>
        <dbReference type="PROSITE" id="PS51186"/>
    </source>
</evidence>
<gene>
    <name evidence="3" type="ORF">ACH4WX_01220</name>
</gene>
<dbReference type="PANTHER" id="PTHR43610">
    <property type="entry name" value="BLL6696 PROTEIN"/>
    <property type="match status" value="1"/>
</dbReference>
<reference evidence="3 4" key="1">
    <citation type="submission" date="2024-10" db="EMBL/GenBank/DDBJ databases">
        <title>The Natural Products Discovery Center: Release of the First 8490 Sequenced Strains for Exploring Actinobacteria Biosynthetic Diversity.</title>
        <authorList>
            <person name="Kalkreuter E."/>
            <person name="Kautsar S.A."/>
            <person name="Yang D."/>
            <person name="Bader C.D."/>
            <person name="Teijaro C.N."/>
            <person name="Fluegel L."/>
            <person name="Davis C.M."/>
            <person name="Simpson J.R."/>
            <person name="Lauterbach L."/>
            <person name="Steele A.D."/>
            <person name="Gui C."/>
            <person name="Meng S."/>
            <person name="Li G."/>
            <person name="Viehrig K."/>
            <person name="Ye F."/>
            <person name="Su P."/>
            <person name="Kiefer A.F."/>
            <person name="Nichols A."/>
            <person name="Cepeda A.J."/>
            <person name="Yan W."/>
            <person name="Fan B."/>
            <person name="Jiang Y."/>
            <person name="Adhikari A."/>
            <person name="Zheng C.-J."/>
            <person name="Schuster L."/>
            <person name="Cowan T.M."/>
            <person name="Smanski M.J."/>
            <person name="Chevrette M.G."/>
            <person name="De Carvalho L.P.S."/>
            <person name="Shen B."/>
        </authorList>
    </citation>
    <scope>NUCLEOTIDE SEQUENCE [LARGE SCALE GENOMIC DNA]</scope>
    <source>
        <strain evidence="3 4">NPDC020568</strain>
    </source>
</reference>
<dbReference type="EMBL" id="JBIRUQ010000001">
    <property type="protein sequence ID" value="MFI1459322.1"/>
    <property type="molecule type" value="Genomic_DNA"/>
</dbReference>